<evidence type="ECO:0000256" key="9">
    <source>
        <dbReference type="ARBA" id="ARBA00023136"/>
    </source>
</evidence>
<sequence>MRKILPVIMVVLGIAVGGAAGWFLRPAPAPVEEACAEDCPPVAAEDADVAVPSDGHSDTAPSEFVKLNNQFIVPDIRDGAVSALVVLSLSVEVGAGQTEQVYTLEPKLRDMLLQVLFDHANAGGFRGDFTAAGRMEELRRALLEASRSVLGKDVRSVLISDIVRQDMA</sequence>
<dbReference type="Proteomes" id="UP000285710">
    <property type="component" value="Unassembled WGS sequence"/>
</dbReference>
<gene>
    <name evidence="11" type="ORF">D2T33_09295</name>
</gene>
<dbReference type="GO" id="GO:0005886">
    <property type="term" value="C:plasma membrane"/>
    <property type="evidence" value="ECO:0007669"/>
    <property type="project" value="UniProtKB-SubCell"/>
</dbReference>
<dbReference type="Pfam" id="PF03748">
    <property type="entry name" value="FliL"/>
    <property type="match status" value="1"/>
</dbReference>
<keyword evidence="6" id="KW-0812">Transmembrane</keyword>
<dbReference type="GO" id="GO:0006935">
    <property type="term" value="P:chemotaxis"/>
    <property type="evidence" value="ECO:0007669"/>
    <property type="project" value="UniProtKB-KW"/>
</dbReference>
<evidence type="ECO:0000256" key="7">
    <source>
        <dbReference type="ARBA" id="ARBA00022779"/>
    </source>
</evidence>
<comment type="similarity">
    <text evidence="3 10">Belongs to the FliL family.</text>
</comment>
<evidence type="ECO:0000256" key="4">
    <source>
        <dbReference type="ARBA" id="ARBA00022475"/>
    </source>
</evidence>
<keyword evidence="5 10" id="KW-0145">Chemotaxis</keyword>
<keyword evidence="10" id="KW-0997">Cell inner membrane</keyword>
<comment type="subcellular location">
    <subcellularLocation>
        <location evidence="10">Cell inner membrane</location>
    </subcellularLocation>
    <subcellularLocation>
        <location evidence="2">Cell membrane</location>
        <topology evidence="2">Single-pass membrane protein</topology>
    </subcellularLocation>
</comment>
<dbReference type="GO" id="GO:0009425">
    <property type="term" value="C:bacterial-type flagellum basal body"/>
    <property type="evidence" value="ECO:0007669"/>
    <property type="project" value="InterPro"/>
</dbReference>
<keyword evidence="8" id="KW-1133">Transmembrane helix</keyword>
<keyword evidence="11" id="KW-0282">Flagellum</keyword>
<dbReference type="InterPro" id="IPR005503">
    <property type="entry name" value="FliL"/>
</dbReference>
<comment type="function">
    <text evidence="1 10">Controls the rotational direction of flagella during chemotaxis.</text>
</comment>
<keyword evidence="11" id="KW-0966">Cell projection</keyword>
<evidence type="ECO:0000313" key="12">
    <source>
        <dbReference type="Proteomes" id="UP000285710"/>
    </source>
</evidence>
<dbReference type="GO" id="GO:0071973">
    <property type="term" value="P:bacterial-type flagellum-dependent cell motility"/>
    <property type="evidence" value="ECO:0007669"/>
    <property type="project" value="InterPro"/>
</dbReference>
<reference evidence="11 12" key="2">
    <citation type="submission" date="2019-01" db="EMBL/GenBank/DDBJ databases">
        <authorList>
            <person name="Li Y."/>
        </authorList>
    </citation>
    <scope>NUCLEOTIDE SEQUENCE [LARGE SCALE GENOMIC DNA]</scope>
    <source>
        <strain evidence="11 12">2D-5</strain>
    </source>
</reference>
<evidence type="ECO:0000256" key="2">
    <source>
        <dbReference type="ARBA" id="ARBA00004162"/>
    </source>
</evidence>
<accession>A0A443IVW4</accession>
<evidence type="ECO:0000256" key="6">
    <source>
        <dbReference type="ARBA" id="ARBA00022692"/>
    </source>
</evidence>
<evidence type="ECO:0000256" key="3">
    <source>
        <dbReference type="ARBA" id="ARBA00008281"/>
    </source>
</evidence>
<reference evidence="11 12" key="1">
    <citation type="submission" date="2019-01" db="EMBL/GenBank/DDBJ databases">
        <title>Sinorhodobacter populi sp. nov. isolated from the symptomatic bark tissue of Populus euramericana canker.</title>
        <authorList>
            <person name="Xu G."/>
        </authorList>
    </citation>
    <scope>NUCLEOTIDE SEQUENCE [LARGE SCALE GENOMIC DNA]</scope>
    <source>
        <strain evidence="11 12">2D-5</strain>
    </source>
</reference>
<evidence type="ECO:0000256" key="10">
    <source>
        <dbReference type="RuleBase" id="RU364125"/>
    </source>
</evidence>
<evidence type="ECO:0000256" key="5">
    <source>
        <dbReference type="ARBA" id="ARBA00022500"/>
    </source>
</evidence>
<protein>
    <recommendedName>
        <fullName evidence="10">Flagellar protein FliL</fullName>
    </recommendedName>
</protein>
<keyword evidence="9 10" id="KW-0472">Membrane</keyword>
<comment type="caution">
    <text evidence="11">The sequence shown here is derived from an EMBL/GenBank/DDBJ whole genome shotgun (WGS) entry which is preliminary data.</text>
</comment>
<keyword evidence="12" id="KW-1185">Reference proteome</keyword>
<evidence type="ECO:0000256" key="8">
    <source>
        <dbReference type="ARBA" id="ARBA00022989"/>
    </source>
</evidence>
<keyword evidence="7 10" id="KW-0283">Flagellar rotation</keyword>
<dbReference type="AlphaFoldDB" id="A0A443IVW4"/>
<name>A0A443IVW4_9RHOB</name>
<evidence type="ECO:0000256" key="1">
    <source>
        <dbReference type="ARBA" id="ARBA00002254"/>
    </source>
</evidence>
<keyword evidence="11" id="KW-0969">Cilium</keyword>
<keyword evidence="4" id="KW-1003">Cell membrane</keyword>
<dbReference type="RefSeq" id="WP_128269597.1">
    <property type="nucleotide sequence ID" value="NZ_SAUW01000008.1"/>
</dbReference>
<organism evidence="11 12">
    <name type="scientific">Paenirhodobacter populi</name>
    <dbReference type="NCBI Taxonomy" id="2306993"/>
    <lineage>
        <taxon>Bacteria</taxon>
        <taxon>Pseudomonadati</taxon>
        <taxon>Pseudomonadota</taxon>
        <taxon>Alphaproteobacteria</taxon>
        <taxon>Rhodobacterales</taxon>
        <taxon>Rhodobacter group</taxon>
        <taxon>Paenirhodobacter</taxon>
    </lineage>
</organism>
<dbReference type="EMBL" id="SAUW01000008">
    <property type="protein sequence ID" value="RWR12291.1"/>
    <property type="molecule type" value="Genomic_DNA"/>
</dbReference>
<evidence type="ECO:0000313" key="11">
    <source>
        <dbReference type="EMBL" id="RWR12291.1"/>
    </source>
</evidence>
<proteinExistence type="inferred from homology"/>